<feature type="transmembrane region" description="Helical" evidence="5">
    <location>
        <begin position="101"/>
        <end position="121"/>
    </location>
</feature>
<feature type="transmembrane region" description="Helical" evidence="5">
    <location>
        <begin position="215"/>
        <end position="236"/>
    </location>
</feature>
<evidence type="ECO:0000313" key="7">
    <source>
        <dbReference type="EMBL" id="NMF47274.1"/>
    </source>
</evidence>
<comment type="caution">
    <text evidence="7">The sequence shown here is derived from an EMBL/GenBank/DDBJ whole genome shotgun (WGS) entry which is preliminary data.</text>
</comment>
<dbReference type="GO" id="GO:0016874">
    <property type="term" value="F:ligase activity"/>
    <property type="evidence" value="ECO:0007669"/>
    <property type="project" value="UniProtKB-KW"/>
</dbReference>
<feature type="transmembrane region" description="Helical" evidence="5">
    <location>
        <begin position="12"/>
        <end position="30"/>
    </location>
</feature>
<dbReference type="InterPro" id="IPR051533">
    <property type="entry name" value="WaaL-like"/>
</dbReference>
<dbReference type="PANTHER" id="PTHR37422:SF13">
    <property type="entry name" value="LIPOPOLYSACCHARIDE BIOSYNTHESIS PROTEIN PA4999-RELATED"/>
    <property type="match status" value="1"/>
</dbReference>
<dbReference type="GO" id="GO:0016020">
    <property type="term" value="C:membrane"/>
    <property type="evidence" value="ECO:0007669"/>
    <property type="project" value="UniProtKB-SubCell"/>
</dbReference>
<dbReference type="EMBL" id="JABBCX010000001">
    <property type="protein sequence ID" value="NMF47274.1"/>
    <property type="molecule type" value="Genomic_DNA"/>
</dbReference>
<feature type="transmembrane region" description="Helical" evidence="5">
    <location>
        <begin position="36"/>
        <end position="56"/>
    </location>
</feature>
<evidence type="ECO:0000259" key="6">
    <source>
        <dbReference type="Pfam" id="PF04932"/>
    </source>
</evidence>
<evidence type="ECO:0000256" key="2">
    <source>
        <dbReference type="ARBA" id="ARBA00022692"/>
    </source>
</evidence>
<keyword evidence="2 5" id="KW-0812">Transmembrane</keyword>
<reference evidence="7 8" key="1">
    <citation type="submission" date="2020-04" db="EMBL/GenBank/DDBJ databases">
        <title>Genome Sequencing and Assembley of Pseudoalteromonas artica.</title>
        <authorList>
            <person name="Akerly B."/>
            <person name="Cook G."/>
        </authorList>
    </citation>
    <scope>NUCLEOTIDE SEQUENCE [LARGE SCALE GENOMIC DNA]</scope>
    <source>
        <strain evidence="7 8">NEC-BIFX-0059</strain>
    </source>
</reference>
<feature type="transmembrane region" description="Helical" evidence="5">
    <location>
        <begin position="128"/>
        <end position="148"/>
    </location>
</feature>
<evidence type="ECO:0000256" key="4">
    <source>
        <dbReference type="ARBA" id="ARBA00023136"/>
    </source>
</evidence>
<name>A0A7X9U473_9GAMM</name>
<dbReference type="InterPro" id="IPR007016">
    <property type="entry name" value="O-antigen_ligase-rel_domated"/>
</dbReference>
<feature type="transmembrane region" description="Helical" evidence="5">
    <location>
        <begin position="68"/>
        <end position="89"/>
    </location>
</feature>
<feature type="transmembrane region" description="Helical" evidence="5">
    <location>
        <begin position="353"/>
        <end position="377"/>
    </location>
</feature>
<dbReference type="Proteomes" id="UP000519126">
    <property type="component" value="Unassembled WGS sequence"/>
</dbReference>
<protein>
    <submittedName>
        <fullName evidence="7">O-antigen ligase family protein</fullName>
    </submittedName>
</protein>
<keyword evidence="7" id="KW-0436">Ligase</keyword>
<sequence>MAAFLLYEFTLNRFIFLLLCAILFLLPIPLGSYRPWAILAIGLLIGATFLVHLINSAINNKQPLYPPLYSWPLFVALGAVVLICFIQIFSVSLDPFQTKQMLIKTSFMILFCWLLFIYCNTEKRIKNLIYAIISAGVFQALYATYLNLSPDIISPLFGYKHTERAIGTFTYSNFLANFLALCLCLGIGVLVSELKRSTSDYKQTLKQTLRAWTEILLSSKIILRISLIIIIVALILTRSRMGNSAFFIALMVVSLLAFFIYKQKPKAFKLLIISFFIIDLIIIGAIFDVEKVKQRISETSISSETRDEVLRDSIPLIIDKPLLGSGGGTFYTAFPAYQSEPYSGYYDNAHNDYIQFAVELGIPTTAALGSLILYCLWLCIATMRKRKTALFQGVAFGCAIAIIDMLLHSLVDYSLQAGANSMLFMTILCLAILSSKLPASKRSRKEHS</sequence>
<feature type="transmembrane region" description="Helical" evidence="5">
    <location>
        <begin position="389"/>
        <end position="411"/>
    </location>
</feature>
<dbReference type="Pfam" id="PF04932">
    <property type="entry name" value="Wzy_C"/>
    <property type="match status" value="1"/>
</dbReference>
<accession>A0A7X9U473</accession>
<dbReference type="PANTHER" id="PTHR37422">
    <property type="entry name" value="TEICHURONIC ACID BIOSYNTHESIS PROTEIN TUAE"/>
    <property type="match status" value="1"/>
</dbReference>
<feature type="transmembrane region" description="Helical" evidence="5">
    <location>
        <begin position="242"/>
        <end position="261"/>
    </location>
</feature>
<feature type="transmembrane region" description="Helical" evidence="5">
    <location>
        <begin position="417"/>
        <end position="435"/>
    </location>
</feature>
<organism evidence="7 8">
    <name type="scientific">Pseudoalteromonas arctica</name>
    <dbReference type="NCBI Taxonomy" id="394751"/>
    <lineage>
        <taxon>Bacteria</taxon>
        <taxon>Pseudomonadati</taxon>
        <taxon>Pseudomonadota</taxon>
        <taxon>Gammaproteobacteria</taxon>
        <taxon>Alteromonadales</taxon>
        <taxon>Pseudoalteromonadaceae</taxon>
        <taxon>Pseudoalteromonas</taxon>
    </lineage>
</organism>
<gene>
    <name evidence="7" type="ORF">HHL01_03605</name>
</gene>
<feature type="transmembrane region" description="Helical" evidence="5">
    <location>
        <begin position="174"/>
        <end position="194"/>
    </location>
</feature>
<evidence type="ECO:0000256" key="5">
    <source>
        <dbReference type="SAM" id="Phobius"/>
    </source>
</evidence>
<proteinExistence type="predicted"/>
<comment type="subcellular location">
    <subcellularLocation>
        <location evidence="1">Membrane</location>
        <topology evidence="1">Multi-pass membrane protein</topology>
    </subcellularLocation>
</comment>
<evidence type="ECO:0000256" key="3">
    <source>
        <dbReference type="ARBA" id="ARBA00022989"/>
    </source>
</evidence>
<feature type="domain" description="O-antigen ligase-related" evidence="6">
    <location>
        <begin position="226"/>
        <end position="367"/>
    </location>
</feature>
<feature type="transmembrane region" description="Helical" evidence="5">
    <location>
        <begin position="268"/>
        <end position="287"/>
    </location>
</feature>
<dbReference type="RefSeq" id="WP_170071086.1">
    <property type="nucleotide sequence ID" value="NZ_JABBCX010000001.1"/>
</dbReference>
<keyword evidence="4 5" id="KW-0472">Membrane</keyword>
<evidence type="ECO:0000313" key="8">
    <source>
        <dbReference type="Proteomes" id="UP000519126"/>
    </source>
</evidence>
<dbReference type="AlphaFoldDB" id="A0A7X9U473"/>
<keyword evidence="3 5" id="KW-1133">Transmembrane helix</keyword>
<evidence type="ECO:0000256" key="1">
    <source>
        <dbReference type="ARBA" id="ARBA00004141"/>
    </source>
</evidence>